<reference evidence="2" key="2">
    <citation type="submission" date="2025-08" db="UniProtKB">
        <authorList>
            <consortium name="RefSeq"/>
        </authorList>
    </citation>
    <scope>IDENTIFICATION</scope>
    <source>
        <tissue evidence="2">Leaf</tissue>
    </source>
</reference>
<reference evidence="1" key="1">
    <citation type="journal article" date="2014" name="Nat. Commun.">
        <title>The tobacco genome sequence and its comparison with those of tomato and potato.</title>
        <authorList>
            <person name="Sierro N."/>
            <person name="Battey J.N."/>
            <person name="Ouadi S."/>
            <person name="Bakaher N."/>
            <person name="Bovet L."/>
            <person name="Willig A."/>
            <person name="Goepfert S."/>
            <person name="Peitsch M.C."/>
            <person name="Ivanov N.V."/>
        </authorList>
    </citation>
    <scope>NUCLEOTIDE SEQUENCE [LARGE SCALE GENOMIC DNA]</scope>
</reference>
<accession>A0AC58RV07</accession>
<protein>
    <submittedName>
        <fullName evidence="2">Uncharacterized protein LOC142163198</fullName>
    </submittedName>
</protein>
<organism evidence="1 2">
    <name type="scientific">Nicotiana tabacum</name>
    <name type="common">Common tobacco</name>
    <dbReference type="NCBI Taxonomy" id="4097"/>
    <lineage>
        <taxon>Eukaryota</taxon>
        <taxon>Viridiplantae</taxon>
        <taxon>Streptophyta</taxon>
        <taxon>Embryophyta</taxon>
        <taxon>Tracheophyta</taxon>
        <taxon>Spermatophyta</taxon>
        <taxon>Magnoliopsida</taxon>
        <taxon>eudicotyledons</taxon>
        <taxon>Gunneridae</taxon>
        <taxon>Pentapetalae</taxon>
        <taxon>asterids</taxon>
        <taxon>lamiids</taxon>
        <taxon>Solanales</taxon>
        <taxon>Solanaceae</taxon>
        <taxon>Nicotianoideae</taxon>
        <taxon>Nicotianeae</taxon>
        <taxon>Nicotiana</taxon>
    </lineage>
</organism>
<dbReference type="RefSeq" id="XP_075076559.1">
    <property type="nucleotide sequence ID" value="XM_075220458.1"/>
</dbReference>
<dbReference type="Proteomes" id="UP000790787">
    <property type="component" value="Chromosome 8"/>
</dbReference>
<keyword evidence="1" id="KW-1185">Reference proteome</keyword>
<sequence length="370" mass="42041">MYFTKLKGYWDEIGNFTFGRPCTCGALPEFIEGQKLVQFLSGLNDTYGTVRSDILMMSPVTSVAKAYSILIRDEKQREIKSDSPMFSSDSASFLANSPAPLICLSQKYCKKSGHTVAKCYKLHGFPSDFKFTKNKRVAASVHMDFTPETPPLSDPQQVVDAPHDFSKEQYAHILSPFSRPNSHPLFQHHHHHLLLMPILTGPSLKRPLEIGRVKHGLYILYMGFRKSNFVSIHYSDVKSSDCSFHSVISPVPSSLVIDSSVLPTSCTSTSINKNDILWHQRMRHIPFGKMISIPHLSCKFYSKQSFVCPICPIARQQRNSFPASITHSSRPFELVHIDLWGPYHTATYNGFKYLLTIVYDYSRVTWTHLL</sequence>
<gene>
    <name evidence="2" type="primary">LOC142163198</name>
</gene>
<proteinExistence type="predicted"/>
<evidence type="ECO:0000313" key="1">
    <source>
        <dbReference type="Proteomes" id="UP000790787"/>
    </source>
</evidence>
<evidence type="ECO:0000313" key="2">
    <source>
        <dbReference type="RefSeq" id="XP_075076559.1"/>
    </source>
</evidence>
<name>A0AC58RV07_TOBAC</name>